<name>A0A399RGA6_9PROT</name>
<dbReference type="Pfam" id="PF05013">
    <property type="entry name" value="FGase"/>
    <property type="match status" value="1"/>
</dbReference>
<dbReference type="SUPFAM" id="SSF53187">
    <property type="entry name" value="Zn-dependent exopeptidases"/>
    <property type="match status" value="1"/>
</dbReference>
<keyword evidence="2" id="KW-1185">Reference proteome</keyword>
<protein>
    <submittedName>
        <fullName evidence="1">N-formylglutamate amidohydrolase</fullName>
    </submittedName>
</protein>
<dbReference type="Proteomes" id="UP000266385">
    <property type="component" value="Unassembled WGS sequence"/>
</dbReference>
<dbReference type="EMBL" id="QWFX01000006">
    <property type="protein sequence ID" value="RIJ30640.1"/>
    <property type="molecule type" value="Genomic_DNA"/>
</dbReference>
<reference evidence="1 2" key="1">
    <citation type="submission" date="2018-08" db="EMBL/GenBank/DDBJ databases">
        <title>Henriciella mobilis sp. nov., isolated from seawater.</title>
        <authorList>
            <person name="Cheng H."/>
            <person name="Wu Y.-H."/>
            <person name="Xu X.-W."/>
            <person name="Guo L.-L."/>
        </authorList>
    </citation>
    <scope>NUCLEOTIDE SEQUENCE [LARGE SCALE GENOMIC DNA]</scope>
    <source>
        <strain evidence="1 2">JN25</strain>
    </source>
</reference>
<organism evidence="1 2">
    <name type="scientific">Henriciella mobilis</name>
    <dbReference type="NCBI Taxonomy" id="2305467"/>
    <lineage>
        <taxon>Bacteria</taxon>
        <taxon>Pseudomonadati</taxon>
        <taxon>Pseudomonadota</taxon>
        <taxon>Alphaproteobacteria</taxon>
        <taxon>Hyphomonadales</taxon>
        <taxon>Hyphomonadaceae</taxon>
        <taxon>Henriciella</taxon>
    </lineage>
</organism>
<dbReference type="InterPro" id="IPR007709">
    <property type="entry name" value="N-FG_amidohydro"/>
</dbReference>
<dbReference type="Gene3D" id="3.40.630.40">
    <property type="entry name" value="Zn-dependent exopeptidases"/>
    <property type="match status" value="1"/>
</dbReference>
<comment type="caution">
    <text evidence="1">The sequence shown here is derived from an EMBL/GenBank/DDBJ whole genome shotgun (WGS) entry which is preliminary data.</text>
</comment>
<keyword evidence="1" id="KW-0378">Hydrolase</keyword>
<accession>A0A399RGA6</accession>
<dbReference type="AlphaFoldDB" id="A0A399RGA6"/>
<evidence type="ECO:0000313" key="1">
    <source>
        <dbReference type="EMBL" id="RIJ30640.1"/>
    </source>
</evidence>
<proteinExistence type="predicted"/>
<sequence length="295" mass="32323">MSIVERETGAGQEAAGTVPPFRLERPERIDAPLLIASPHSGHHYPESLLKNLRVPLLDLRRTEDAFVDQLVARAPALGATLLTANYSRAYLDLNRDPRELDPEMFDGEPPGPVAPATARVQAGLGCMPKIGAAGDSIYAKKLSTDDGRTRLEGIHAPYHQTLKQEIAALHQQFGSAILLDLHSMPSRQPGRRSLPDIVLGDRFGSSCASQLTSLVERTCRKLGMSVTRNAPYAGGYTTRLYGRPKRHVHALQIEVNRSLYMDEASVELLPAAEGLKEKLETLIEEVCALAIRLRP</sequence>
<dbReference type="OrthoDB" id="9802050at2"/>
<gene>
    <name evidence="1" type="ORF">D1223_08450</name>
</gene>
<dbReference type="RefSeq" id="WP_119375948.1">
    <property type="nucleotide sequence ID" value="NZ_QWFX01000006.1"/>
</dbReference>
<dbReference type="GO" id="GO:0016787">
    <property type="term" value="F:hydrolase activity"/>
    <property type="evidence" value="ECO:0007669"/>
    <property type="project" value="UniProtKB-KW"/>
</dbReference>
<evidence type="ECO:0000313" key="2">
    <source>
        <dbReference type="Proteomes" id="UP000266385"/>
    </source>
</evidence>